<dbReference type="GO" id="GO:0032259">
    <property type="term" value="P:methylation"/>
    <property type="evidence" value="ECO:0007669"/>
    <property type="project" value="UniProtKB-KW"/>
</dbReference>
<dbReference type="InterPro" id="IPR007213">
    <property type="entry name" value="Ppm1/Ppm2/Tcmp"/>
</dbReference>
<comment type="caution">
    <text evidence="7">The sequence shown here is derived from an EMBL/GenBank/DDBJ whole genome shotgun (WGS) entry which is preliminary data.</text>
</comment>
<protein>
    <recommendedName>
        <fullName evidence="6">S-adenosyl-L-methionine-dependent methyltransferase</fullName>
        <ecNumber evidence="6">2.1.1.-</ecNumber>
    </recommendedName>
</protein>
<comment type="similarity">
    <text evidence="2 6">Belongs to the UPF0677 family.</text>
</comment>
<proteinExistence type="inferred from homology"/>
<evidence type="ECO:0000313" key="8">
    <source>
        <dbReference type="Proteomes" id="UP000633509"/>
    </source>
</evidence>
<accession>A0ABR9M9I2</accession>
<reference evidence="7 8" key="1">
    <citation type="submission" date="2020-10" db="EMBL/GenBank/DDBJ databases">
        <title>Sequencing the genomes of 1000 actinobacteria strains.</title>
        <authorList>
            <person name="Klenk H.-P."/>
        </authorList>
    </citation>
    <scope>NUCLEOTIDE SEQUENCE [LARGE SCALE GENOMIC DNA]</scope>
    <source>
        <strain evidence="7 8">DSM 43173</strain>
    </source>
</reference>
<keyword evidence="5 6" id="KW-0949">S-adenosyl-L-methionine</keyword>
<keyword evidence="8" id="KW-1185">Reference proteome</keyword>
<dbReference type="NCBIfam" id="TIGR00027">
    <property type="entry name" value="mthyl_TIGR00027"/>
    <property type="match status" value="1"/>
</dbReference>
<dbReference type="EC" id="2.1.1.-" evidence="6"/>
<evidence type="ECO:0000256" key="1">
    <source>
        <dbReference type="ARBA" id="ARBA00003907"/>
    </source>
</evidence>
<evidence type="ECO:0000256" key="5">
    <source>
        <dbReference type="ARBA" id="ARBA00022691"/>
    </source>
</evidence>
<dbReference type="GO" id="GO:0008168">
    <property type="term" value="F:methyltransferase activity"/>
    <property type="evidence" value="ECO:0007669"/>
    <property type="project" value="UniProtKB-KW"/>
</dbReference>
<comment type="function">
    <text evidence="1 6">Exhibits S-adenosyl-L-methionine-dependent methyltransferase activity.</text>
</comment>
<keyword evidence="4" id="KW-0808">Transferase</keyword>
<evidence type="ECO:0000256" key="4">
    <source>
        <dbReference type="ARBA" id="ARBA00022679"/>
    </source>
</evidence>
<dbReference type="EMBL" id="JADBEK010000001">
    <property type="protein sequence ID" value="MBE1589565.1"/>
    <property type="molecule type" value="Genomic_DNA"/>
</dbReference>
<organism evidence="7 8">
    <name type="scientific">Nonomuraea angiospora</name>
    <dbReference type="NCBI Taxonomy" id="46172"/>
    <lineage>
        <taxon>Bacteria</taxon>
        <taxon>Bacillati</taxon>
        <taxon>Actinomycetota</taxon>
        <taxon>Actinomycetes</taxon>
        <taxon>Streptosporangiales</taxon>
        <taxon>Streptosporangiaceae</taxon>
        <taxon>Nonomuraea</taxon>
    </lineage>
</organism>
<dbReference type="Pfam" id="PF04072">
    <property type="entry name" value="LCM"/>
    <property type="match status" value="1"/>
</dbReference>
<dbReference type="Gene3D" id="3.40.50.150">
    <property type="entry name" value="Vaccinia Virus protein VP39"/>
    <property type="match status" value="1"/>
</dbReference>
<dbReference type="InterPro" id="IPR011610">
    <property type="entry name" value="SAM_mthyl_Trfase_ML2640-like"/>
</dbReference>
<dbReference type="PANTHER" id="PTHR43619">
    <property type="entry name" value="S-ADENOSYL-L-METHIONINE-DEPENDENT METHYLTRANSFERASE YKTD-RELATED"/>
    <property type="match status" value="1"/>
</dbReference>
<keyword evidence="3 6" id="KW-0489">Methyltransferase</keyword>
<dbReference type="InterPro" id="IPR029063">
    <property type="entry name" value="SAM-dependent_MTases_sf"/>
</dbReference>
<dbReference type="SUPFAM" id="SSF53335">
    <property type="entry name" value="S-adenosyl-L-methionine-dependent methyltransferases"/>
    <property type="match status" value="1"/>
</dbReference>
<evidence type="ECO:0000256" key="3">
    <source>
        <dbReference type="ARBA" id="ARBA00022603"/>
    </source>
</evidence>
<name>A0ABR9M9I2_9ACTN</name>
<sequence length="290" mass="31816">MTRRPAAAQTALGPMMIAAAEQYEPPGRRLIDDGLAIGLLPVSLRAAVRACRWPAVRRWMIAASDKRAPGIWGAVLCRKRYADDQATEAFQAGITQVVVLGAGLDTRACRLTPSGGRAYELDLPANVEDKRQRLQTLSGAVPEHVRLIGVDFEIDDLGGVLAEHGFQTGRPVVFVWEAVTQYLTEEGVRATLAFLSQAAAGSRLLFTYVLRDFLDGGGHGATALYEEFVVKRRLWRFGLAPGEVSGLLASYGWVEREQVGAAEYQARYLEPAGRELPVSDLERFVYAEKR</sequence>
<evidence type="ECO:0000313" key="7">
    <source>
        <dbReference type="EMBL" id="MBE1589565.1"/>
    </source>
</evidence>
<gene>
    <name evidence="7" type="ORF">H4W80_007823</name>
</gene>
<evidence type="ECO:0000256" key="2">
    <source>
        <dbReference type="ARBA" id="ARBA00008138"/>
    </source>
</evidence>
<dbReference type="Proteomes" id="UP000633509">
    <property type="component" value="Unassembled WGS sequence"/>
</dbReference>
<evidence type="ECO:0000256" key="6">
    <source>
        <dbReference type="RuleBase" id="RU362030"/>
    </source>
</evidence>
<dbReference type="RefSeq" id="WP_192789575.1">
    <property type="nucleotide sequence ID" value="NZ_JADBEK010000001.1"/>
</dbReference>
<dbReference type="PANTHER" id="PTHR43619:SF2">
    <property type="entry name" value="S-ADENOSYL-L-METHIONINE-DEPENDENT METHYLTRANSFERASES SUPERFAMILY PROTEIN"/>
    <property type="match status" value="1"/>
</dbReference>